<proteinExistence type="predicted"/>
<dbReference type="Gene3D" id="3.40.50.1980">
    <property type="entry name" value="Nitrogenase molybdenum iron protein domain"/>
    <property type="match status" value="2"/>
</dbReference>
<name>A0A174A248_9FIRM</name>
<organism evidence="2 3">
    <name type="scientific">Dorea longicatena</name>
    <dbReference type="NCBI Taxonomy" id="88431"/>
    <lineage>
        <taxon>Bacteria</taxon>
        <taxon>Bacillati</taxon>
        <taxon>Bacillota</taxon>
        <taxon>Clostridia</taxon>
        <taxon>Lachnospirales</taxon>
        <taxon>Lachnospiraceae</taxon>
        <taxon>Dorea</taxon>
    </lineage>
</organism>
<reference evidence="2 3" key="1">
    <citation type="submission" date="2015-09" db="EMBL/GenBank/DDBJ databases">
        <authorList>
            <consortium name="Pathogen Informatics"/>
        </authorList>
    </citation>
    <scope>NUCLEOTIDE SEQUENCE [LARGE SCALE GENOMIC DNA]</scope>
    <source>
        <strain evidence="2 3">2789STDY5608866</strain>
    </source>
</reference>
<protein>
    <submittedName>
        <fullName evidence="2">Nitrogenase molybdenum-cofactor biosynthesis protein NifE</fullName>
    </submittedName>
</protein>
<dbReference type="PANTHER" id="PTHR42956:SF1">
    <property type="entry name" value="NITROGENASE IRON-MOLYBDENUM COFACTOR BIOSYNTHESIS PROTEIN NIFE"/>
    <property type="match status" value="1"/>
</dbReference>
<dbReference type="RefSeq" id="WP_055181545.1">
    <property type="nucleotide sequence ID" value="NZ_CABIWY010000006.1"/>
</dbReference>
<evidence type="ECO:0000259" key="1">
    <source>
        <dbReference type="Pfam" id="PF00148"/>
    </source>
</evidence>
<dbReference type="SUPFAM" id="SSF53807">
    <property type="entry name" value="Helical backbone' metal receptor"/>
    <property type="match status" value="1"/>
</dbReference>
<dbReference type="Proteomes" id="UP000095439">
    <property type="component" value="Unassembled WGS sequence"/>
</dbReference>
<dbReference type="PANTHER" id="PTHR42956">
    <property type="entry name" value="NITROGENASE IRON-MOLYBDENUM COFACTOR BIOSYNTHESIS PROTEIN NIFE"/>
    <property type="match status" value="1"/>
</dbReference>
<dbReference type="AlphaFoldDB" id="A0A174A248"/>
<evidence type="ECO:0000313" key="2">
    <source>
        <dbReference type="EMBL" id="CUN82752.1"/>
    </source>
</evidence>
<sequence length="383" mass="42097">MKGLRKYLTPFAPDQSGAVSVLYELGGMLVICDAGGCTGNVCGFDEPRWFETRSAVFSAGLRDMDAILGRDDRLVAKLADAAEKLDVTFAAVIGTPVPAVIGTDYRALERMLAKKTELPVLTVNTDGMELYDRGEEKAYLVLFGRFAGENVDVEPENIEKTQTAESCDGKRNGKNEDASVDIEDRPRVGIIGMTPQDVSDLKAAEKIQKLYADQGLRAVCYGMGDGLKEVKKASLTVKNVVVSPAALKAAQYLQKKFGTPYEIAYPLAPELVPEMDYRGKKILIVQQQVIANAVRKEIEKRTGEKEAITTATWFMRKEEILTDLNVDAADDISLKEEDDFISLVEKEGYDVIFADPCMERMIPGFEGVFIPLTHFAVSGKLNV</sequence>
<dbReference type="InterPro" id="IPR000510">
    <property type="entry name" value="Nase/OxRdtase_comp1"/>
</dbReference>
<dbReference type="InterPro" id="IPR049939">
    <property type="entry name" value="NifE-like"/>
</dbReference>
<dbReference type="GO" id="GO:0016491">
    <property type="term" value="F:oxidoreductase activity"/>
    <property type="evidence" value="ECO:0007669"/>
    <property type="project" value="InterPro"/>
</dbReference>
<dbReference type="EMBL" id="CYYY01000006">
    <property type="protein sequence ID" value="CUN82752.1"/>
    <property type="molecule type" value="Genomic_DNA"/>
</dbReference>
<feature type="domain" description="Nitrogenase/oxidoreductase component 1" evidence="1">
    <location>
        <begin position="17"/>
        <end position="262"/>
    </location>
</feature>
<evidence type="ECO:0000313" key="3">
    <source>
        <dbReference type="Proteomes" id="UP000095439"/>
    </source>
</evidence>
<dbReference type="Pfam" id="PF00148">
    <property type="entry name" value="Oxidored_nitro"/>
    <property type="match status" value="1"/>
</dbReference>
<accession>A0A174A248</accession>
<gene>
    <name evidence="2" type="ORF">ERS852423_01539</name>
</gene>